<keyword evidence="5" id="KW-0902">Two-component regulatory system</keyword>
<gene>
    <name evidence="7" type="ORF">KG103_03510</name>
</gene>
<comment type="catalytic activity">
    <reaction evidence="1">
        <text>ATP + protein L-histidine = ADP + protein N-phospho-L-histidine.</text>
        <dbReference type="EC" id="2.7.13.3"/>
    </reaction>
</comment>
<evidence type="ECO:0000256" key="1">
    <source>
        <dbReference type="ARBA" id="ARBA00000085"/>
    </source>
</evidence>
<keyword evidence="4" id="KW-0418">Kinase</keyword>
<feature type="transmembrane region" description="Helical" evidence="6">
    <location>
        <begin position="121"/>
        <end position="140"/>
    </location>
</feature>
<reference evidence="7 8" key="1">
    <citation type="submission" date="2021-05" db="EMBL/GenBank/DDBJ databases">
        <title>Novel species in genus Cellulomonas.</title>
        <authorList>
            <person name="Zhang G."/>
        </authorList>
    </citation>
    <scope>NUCLEOTIDE SEQUENCE [LARGE SCALE GENOMIC DNA]</scope>
    <source>
        <strain evidence="8">zg-ZUI222</strain>
    </source>
</reference>
<dbReference type="InterPro" id="IPR036890">
    <property type="entry name" value="HATPase_C_sf"/>
</dbReference>
<keyword evidence="6" id="KW-0812">Transmembrane</keyword>
<evidence type="ECO:0000256" key="3">
    <source>
        <dbReference type="ARBA" id="ARBA00022679"/>
    </source>
</evidence>
<dbReference type="CDD" id="cd16917">
    <property type="entry name" value="HATPase_UhpB-NarQ-NarX-like"/>
    <property type="match status" value="1"/>
</dbReference>
<dbReference type="EC" id="2.7.13.3" evidence="2"/>
<evidence type="ECO:0000256" key="2">
    <source>
        <dbReference type="ARBA" id="ARBA00012438"/>
    </source>
</evidence>
<feature type="transmembrane region" description="Helical" evidence="6">
    <location>
        <begin position="16"/>
        <end position="40"/>
    </location>
</feature>
<keyword evidence="7" id="KW-0547">Nucleotide-binding</keyword>
<evidence type="ECO:0000256" key="4">
    <source>
        <dbReference type="ARBA" id="ARBA00022777"/>
    </source>
</evidence>
<evidence type="ECO:0000313" key="7">
    <source>
        <dbReference type="EMBL" id="QVI63002.1"/>
    </source>
</evidence>
<evidence type="ECO:0000313" key="8">
    <source>
        <dbReference type="Proteomes" id="UP000677804"/>
    </source>
</evidence>
<dbReference type="Proteomes" id="UP000677804">
    <property type="component" value="Chromosome"/>
</dbReference>
<keyword evidence="8" id="KW-1185">Reference proteome</keyword>
<organism evidence="7 8">
    <name type="scientific">Cellulomonas wangleii</name>
    <dbReference type="NCBI Taxonomy" id="2816956"/>
    <lineage>
        <taxon>Bacteria</taxon>
        <taxon>Bacillati</taxon>
        <taxon>Actinomycetota</taxon>
        <taxon>Actinomycetes</taxon>
        <taxon>Micrococcales</taxon>
        <taxon>Cellulomonadaceae</taxon>
        <taxon>Cellulomonas</taxon>
    </lineage>
</organism>
<proteinExistence type="predicted"/>
<evidence type="ECO:0000256" key="6">
    <source>
        <dbReference type="SAM" id="Phobius"/>
    </source>
</evidence>
<dbReference type="PANTHER" id="PTHR24421:SF10">
    <property type="entry name" value="NITRATE_NITRITE SENSOR PROTEIN NARQ"/>
    <property type="match status" value="1"/>
</dbReference>
<dbReference type="EMBL" id="CP074405">
    <property type="protein sequence ID" value="QVI63002.1"/>
    <property type="molecule type" value="Genomic_DNA"/>
</dbReference>
<dbReference type="PANTHER" id="PTHR24421">
    <property type="entry name" value="NITRATE/NITRITE SENSOR PROTEIN NARX-RELATED"/>
    <property type="match status" value="1"/>
</dbReference>
<dbReference type="InterPro" id="IPR050482">
    <property type="entry name" value="Sensor_HK_TwoCompSys"/>
</dbReference>
<keyword evidence="6" id="KW-0472">Membrane</keyword>
<feature type="transmembrane region" description="Helical" evidence="6">
    <location>
        <begin position="88"/>
        <end position="109"/>
    </location>
</feature>
<evidence type="ECO:0000256" key="5">
    <source>
        <dbReference type="ARBA" id="ARBA00023012"/>
    </source>
</evidence>
<protein>
    <recommendedName>
        <fullName evidence="2">histidine kinase</fullName>
        <ecNumber evidence="2">2.7.13.3</ecNumber>
    </recommendedName>
</protein>
<keyword evidence="6" id="KW-1133">Transmembrane helix</keyword>
<accession>A0ABX8DAC4</accession>
<keyword evidence="3" id="KW-0808">Transferase</keyword>
<keyword evidence="7" id="KW-0067">ATP-binding</keyword>
<sequence length="383" mass="40328">MAAGVREQDEAADRSALLRGAGVIALGYAVGASVQSAWIYSELVPDWADVQLWRRLAANGVAVVGLVGALAVLGVHRVRGLPTIAARLVIAAATMAWLRTVLQVLLGVHPSDGVRSLSAELVTGAVIAVIAGSAGVWVMVAGRRARASARAAEREAMSVELAVRALETEEIRVRRQVAEGLHGTVQQRLLLVDARLAAAQDAAAQSAPSVADEIAWARAELAESRERDVRRVSRLLYPERLEMGVAPAVRALLSRLPATIATRLEVGVGLREVDDPSLVGLTVAERLLAVRVVEEAVTNALKNGPPSAVEVQLDVVDHELLVRVENDGAPFEPPAVCDPVSGTSRLDQRLRLAGGRLAVSRREPTGAVVEATLPLGLLPPDGG</sequence>
<dbReference type="SUPFAM" id="SSF55874">
    <property type="entry name" value="ATPase domain of HSP90 chaperone/DNA topoisomerase II/histidine kinase"/>
    <property type="match status" value="1"/>
</dbReference>
<dbReference type="Gene3D" id="3.30.565.10">
    <property type="entry name" value="Histidine kinase-like ATPase, C-terminal domain"/>
    <property type="match status" value="1"/>
</dbReference>
<dbReference type="RefSeq" id="WP_207340477.1">
    <property type="nucleotide sequence ID" value="NZ_CP074405.1"/>
</dbReference>
<dbReference type="GO" id="GO:0005524">
    <property type="term" value="F:ATP binding"/>
    <property type="evidence" value="ECO:0007669"/>
    <property type="project" value="UniProtKB-KW"/>
</dbReference>
<name>A0ABX8DAC4_9CELL</name>
<feature type="transmembrane region" description="Helical" evidence="6">
    <location>
        <begin position="52"/>
        <end position="76"/>
    </location>
</feature>